<dbReference type="PANTHER" id="PTHR33678:SF2">
    <property type="match status" value="1"/>
</dbReference>
<feature type="coiled-coil region" evidence="1">
    <location>
        <begin position="7"/>
        <end position="34"/>
    </location>
</feature>
<evidence type="ECO:0000313" key="4">
    <source>
        <dbReference type="EMBL" id="EQD77588.1"/>
    </source>
</evidence>
<reference evidence="4" key="1">
    <citation type="submission" date="2013-08" db="EMBL/GenBank/DDBJ databases">
        <authorList>
            <person name="Mendez C."/>
            <person name="Richter M."/>
            <person name="Ferrer M."/>
            <person name="Sanchez J."/>
        </authorList>
    </citation>
    <scope>NUCLEOTIDE SEQUENCE</scope>
</reference>
<dbReference type="NCBIfam" id="NF033517">
    <property type="entry name" value="transpos_IS66"/>
    <property type="match status" value="1"/>
</dbReference>
<dbReference type="PANTHER" id="PTHR33678">
    <property type="entry name" value="BLL1576 PROTEIN"/>
    <property type="match status" value="1"/>
</dbReference>
<proteinExistence type="predicted"/>
<name>T1C963_9ZZZZ</name>
<keyword evidence="1" id="KW-0175">Coiled coil</keyword>
<feature type="non-terminal residue" evidence="4">
    <location>
        <position position="1"/>
    </location>
</feature>
<evidence type="ECO:0000259" key="3">
    <source>
        <dbReference type="Pfam" id="PF03050"/>
    </source>
</evidence>
<evidence type="ECO:0000256" key="2">
    <source>
        <dbReference type="SAM" id="MobiDB-lite"/>
    </source>
</evidence>
<feature type="domain" description="Transposase IS66 central" evidence="3">
    <location>
        <begin position="155"/>
        <end position="437"/>
    </location>
</feature>
<dbReference type="InterPro" id="IPR004291">
    <property type="entry name" value="Transposase_IS66_central"/>
</dbReference>
<accession>T1C963</accession>
<dbReference type="InterPro" id="IPR052344">
    <property type="entry name" value="Transposase-related"/>
</dbReference>
<evidence type="ECO:0000256" key="1">
    <source>
        <dbReference type="SAM" id="Coils"/>
    </source>
</evidence>
<organism evidence="4">
    <name type="scientific">mine drainage metagenome</name>
    <dbReference type="NCBI Taxonomy" id="410659"/>
    <lineage>
        <taxon>unclassified sequences</taxon>
        <taxon>metagenomes</taxon>
        <taxon>ecological metagenomes</taxon>
    </lineage>
</organism>
<reference evidence="4" key="2">
    <citation type="journal article" date="2014" name="ISME J.">
        <title>Microbial stratification in low pH oxic and suboxic macroscopic growths along an acid mine drainage.</title>
        <authorList>
            <person name="Mendez-Garcia C."/>
            <person name="Mesa V."/>
            <person name="Sprenger R.R."/>
            <person name="Richter M."/>
            <person name="Diez M.S."/>
            <person name="Solano J."/>
            <person name="Bargiela R."/>
            <person name="Golyshina O.V."/>
            <person name="Manteca A."/>
            <person name="Ramos J.L."/>
            <person name="Gallego J.R."/>
            <person name="Llorente I."/>
            <person name="Martins Dos Santos V.A."/>
            <person name="Jensen O.N."/>
            <person name="Pelaez A.I."/>
            <person name="Sanchez J."/>
            <person name="Ferrer M."/>
        </authorList>
    </citation>
    <scope>NUCLEOTIDE SEQUENCE</scope>
</reference>
<feature type="region of interest" description="Disordered" evidence="2">
    <location>
        <begin position="52"/>
        <end position="89"/>
    </location>
</feature>
<comment type="caution">
    <text evidence="4">The sequence shown here is derived from an EMBL/GenBank/DDBJ whole genome shotgun (WGS) entry which is preliminary data.</text>
</comment>
<protein>
    <submittedName>
        <fullName evidence="4">Transposase IS66</fullName>
    </submittedName>
</protein>
<dbReference type="AlphaFoldDB" id="T1C963"/>
<sequence length="481" mass="53810">ERLRPALDKAREKNARLTDKAEGLSEKLDRLQNSLSVLGVDAKTAAAVGVPSSRVFFRQPPPPPGERRSPGGQPGHHGTTRPRPVPNAPARILSLENCPGCATRLGAPCDSWSRPITDLPEGHLDIFDLTVNRYKCPGCGKRVHATVPEGYRGEFGPRLKTFVATLRVQGMSLEKIADFLAAVYKLEVSVASLLAMEEAVAESLDGTYSELREEMTDAARTPHAQGDETSMPVNGVTEWAWVGTSSKATVYLIQKGRGGDEAERMWAGYRGVLTHDGLDSYNSVRGADHQMDLVHVNRWLQKVEARHSIAPRGLLSKRAPTFRRAGHPPTEFLEFAAGIRGRLATEVRWEEKHRTASLQVRAHRYQKAVRSMERFLNRTWRDEDVVRIVGELRQRLDRLFTFVRIPGVSWNSNEAEREVRVPVVIRKMNGGRRTARGTWVLERLLTVGRTWRKRKLRFWDFVVEKLGVPQAPGPPSVGPVS</sequence>
<dbReference type="EMBL" id="AUZY01000722">
    <property type="protein sequence ID" value="EQD77588.1"/>
    <property type="molecule type" value="Genomic_DNA"/>
</dbReference>
<gene>
    <name evidence="4" type="ORF">B1B_00985</name>
</gene>
<dbReference type="Pfam" id="PF03050">
    <property type="entry name" value="DDE_Tnp_IS66"/>
    <property type="match status" value="1"/>
</dbReference>